<dbReference type="PANTHER" id="PTHR12895:SF9">
    <property type="entry name" value="DYMECLIN"/>
    <property type="match status" value="1"/>
</dbReference>
<evidence type="ECO:0000256" key="4">
    <source>
        <dbReference type="ARBA" id="ARBA00023288"/>
    </source>
</evidence>
<evidence type="ECO:0000256" key="2">
    <source>
        <dbReference type="ARBA" id="ARBA00015736"/>
    </source>
</evidence>
<evidence type="ECO:0000256" key="1">
    <source>
        <dbReference type="ARBA" id="ARBA00010603"/>
    </source>
</evidence>
<dbReference type="AlphaFoldDB" id="A0A8J2WLH5"/>
<sequence>MGAQCSSIGNLNNNEHLFQLCGSIPLNANDPAWNQLFSFNLQIPLSSLENHEIIEATAQLFQLLESNNQATRNTSSLLRVFLARATELKASAQCDNRIFIWQTCNALFMVRVIFSHWIRLEKEAVLIKKFSFQEENSCESLLENLAVQLVEILVDVPLKEETALLHRESVQTLMLLLFVAASSYLINNKSIIFKCLMHGPGALHAGLLTRTLLQHYCLQQSVPVRWLRKPEQGGSIVLGLATGLWSLLSRNSSATESVDDLSDFASQSLLLLLVLTNHCSTEKNWSNPYRQALLSFTDSQDPVQVSPVHPSACFRLDYSVLYSTLCDRLGDERTTLLLYMLLHQHQQFRNYVYTHADIQRMVIALLQELFNGDDQGSHHLYMSLIILLLLSEDEGFNSNIHNVVVRNPLWYTDRVLNEISLGGLAVLVIARTIQRNIVKASDKYLHTNCLATLANMAAHFRRLHPYTCQRLVSLLCTLNKRRTRVVQQIKSDAKGDAVAGASREELEQDLSILEEVLRMLLEILNAAFTHQLGCNQHLIYSVLHKREVLDVLRRQPAFQDIVANLDTVSNYFNSRISQLSEPGVNEILQSIQLGCVDFPKDQLKKFPELKFRYVEEDQPEEFFIPYVWSMVQSTSALCWSNDEITMGLDNETK</sequence>
<reference evidence="5" key="1">
    <citation type="submission" date="2021-11" db="EMBL/GenBank/DDBJ databases">
        <authorList>
            <person name="Schell T."/>
        </authorList>
    </citation>
    <scope>NUCLEOTIDE SEQUENCE</scope>
    <source>
        <strain evidence="5">M5</strain>
    </source>
</reference>
<protein>
    <recommendedName>
        <fullName evidence="2">Dymeclin</fullName>
    </recommendedName>
</protein>
<proteinExistence type="inferred from homology"/>
<keyword evidence="6" id="KW-1185">Reference proteome</keyword>
<dbReference type="PANTHER" id="PTHR12895">
    <property type="entry name" value="DYMECLIN"/>
    <property type="match status" value="1"/>
</dbReference>
<keyword evidence="3" id="KW-0519">Myristate</keyword>
<dbReference type="OrthoDB" id="10253409at2759"/>
<comment type="similarity">
    <text evidence="1">Belongs to the dymeclin family.</text>
</comment>
<accession>A0A8J2WLH5</accession>
<dbReference type="Proteomes" id="UP000789390">
    <property type="component" value="Unassembled WGS sequence"/>
</dbReference>
<evidence type="ECO:0000256" key="3">
    <source>
        <dbReference type="ARBA" id="ARBA00022707"/>
    </source>
</evidence>
<evidence type="ECO:0000313" key="5">
    <source>
        <dbReference type="EMBL" id="CAH0110481.1"/>
    </source>
</evidence>
<name>A0A8J2WLH5_9CRUS</name>
<dbReference type="Pfam" id="PF09742">
    <property type="entry name" value="Dymeclin"/>
    <property type="match status" value="1"/>
</dbReference>
<comment type="caution">
    <text evidence="5">The sequence shown here is derived from an EMBL/GenBank/DDBJ whole genome shotgun (WGS) entry which is preliminary data.</text>
</comment>
<dbReference type="GO" id="GO:0007030">
    <property type="term" value="P:Golgi organization"/>
    <property type="evidence" value="ECO:0007669"/>
    <property type="project" value="TreeGrafter"/>
</dbReference>
<dbReference type="InterPro" id="IPR019142">
    <property type="entry name" value="Dymeclin"/>
</dbReference>
<dbReference type="EMBL" id="CAKKLH010000303">
    <property type="protein sequence ID" value="CAH0110481.1"/>
    <property type="molecule type" value="Genomic_DNA"/>
</dbReference>
<evidence type="ECO:0000313" key="6">
    <source>
        <dbReference type="Proteomes" id="UP000789390"/>
    </source>
</evidence>
<organism evidence="5 6">
    <name type="scientific">Daphnia galeata</name>
    <dbReference type="NCBI Taxonomy" id="27404"/>
    <lineage>
        <taxon>Eukaryota</taxon>
        <taxon>Metazoa</taxon>
        <taxon>Ecdysozoa</taxon>
        <taxon>Arthropoda</taxon>
        <taxon>Crustacea</taxon>
        <taxon>Branchiopoda</taxon>
        <taxon>Diplostraca</taxon>
        <taxon>Cladocera</taxon>
        <taxon>Anomopoda</taxon>
        <taxon>Daphniidae</taxon>
        <taxon>Daphnia</taxon>
    </lineage>
</organism>
<gene>
    <name evidence="5" type="ORF">DGAL_LOCUS14050</name>
</gene>
<keyword evidence="4" id="KW-0449">Lipoprotein</keyword>
<dbReference type="GO" id="GO:0005794">
    <property type="term" value="C:Golgi apparatus"/>
    <property type="evidence" value="ECO:0007669"/>
    <property type="project" value="TreeGrafter"/>
</dbReference>